<keyword evidence="1" id="KW-0732">Signal</keyword>
<dbReference type="Proteomes" id="UP000316621">
    <property type="component" value="Chromosome 11"/>
</dbReference>
<protein>
    <submittedName>
        <fullName evidence="2">Uncharacterized protein</fullName>
    </submittedName>
</protein>
<sequence length="97" mass="10192">MAKNALIFSPFFFGLLFLFLIPLVSGQGGGVRGQAWSSTPFASRVQQNTCFGCDGYCKSLALPTGFSTQNLGVKSGQCSQLAANGPVTEYLCLCGVV</sequence>
<accession>A0A4Y7LK57</accession>
<keyword evidence="3" id="KW-1185">Reference proteome</keyword>
<gene>
    <name evidence="2" type="ORF">C5167_047641</name>
</gene>
<evidence type="ECO:0000256" key="1">
    <source>
        <dbReference type="SAM" id="SignalP"/>
    </source>
</evidence>
<reference evidence="2 3" key="1">
    <citation type="journal article" date="2018" name="Science">
        <title>The opium poppy genome and morphinan production.</title>
        <authorList>
            <person name="Guo L."/>
            <person name="Winzer T."/>
            <person name="Yang X."/>
            <person name="Li Y."/>
            <person name="Ning Z."/>
            <person name="He Z."/>
            <person name="Teodor R."/>
            <person name="Lu Y."/>
            <person name="Bowser T.A."/>
            <person name="Graham I.A."/>
            <person name="Ye K."/>
        </authorList>
    </citation>
    <scope>NUCLEOTIDE SEQUENCE [LARGE SCALE GENOMIC DNA]</scope>
    <source>
        <strain evidence="3">cv. HN1</strain>
        <tissue evidence="2">Leaves</tissue>
    </source>
</reference>
<organism evidence="2 3">
    <name type="scientific">Papaver somniferum</name>
    <name type="common">Opium poppy</name>
    <dbReference type="NCBI Taxonomy" id="3469"/>
    <lineage>
        <taxon>Eukaryota</taxon>
        <taxon>Viridiplantae</taxon>
        <taxon>Streptophyta</taxon>
        <taxon>Embryophyta</taxon>
        <taxon>Tracheophyta</taxon>
        <taxon>Spermatophyta</taxon>
        <taxon>Magnoliopsida</taxon>
        <taxon>Ranunculales</taxon>
        <taxon>Papaveraceae</taxon>
        <taxon>Papaveroideae</taxon>
        <taxon>Papaver</taxon>
    </lineage>
</organism>
<dbReference type="EMBL" id="CM010725">
    <property type="protein sequence ID" value="RZC84858.1"/>
    <property type="molecule type" value="Genomic_DNA"/>
</dbReference>
<dbReference type="Gramene" id="RZC84858">
    <property type="protein sequence ID" value="RZC84858"/>
    <property type="gene ID" value="C5167_047641"/>
</dbReference>
<evidence type="ECO:0000313" key="3">
    <source>
        <dbReference type="Proteomes" id="UP000316621"/>
    </source>
</evidence>
<feature type="signal peptide" evidence="1">
    <location>
        <begin position="1"/>
        <end position="26"/>
    </location>
</feature>
<evidence type="ECO:0000313" key="2">
    <source>
        <dbReference type="EMBL" id="RZC84858.1"/>
    </source>
</evidence>
<dbReference type="AlphaFoldDB" id="A0A4Y7LK57"/>
<name>A0A4Y7LK57_PAPSO</name>
<proteinExistence type="predicted"/>
<feature type="chain" id="PRO_5021387378" evidence="1">
    <location>
        <begin position="27"/>
        <end position="97"/>
    </location>
</feature>